<gene>
    <name evidence="1" type="ORF">GCM10010446_23920</name>
</gene>
<sequence length="74" mass="7936">MYEMHAEPIPGQDGLVWHVISKETRASALCGRPLAPPASPAPPKGEAAEERYCSSCMTAVGSAVERNLRRPTTT</sequence>
<reference evidence="1 2" key="1">
    <citation type="journal article" date="2019" name="Int. J. Syst. Evol. Microbiol.">
        <title>The Global Catalogue of Microorganisms (GCM) 10K type strain sequencing project: providing services to taxonomists for standard genome sequencing and annotation.</title>
        <authorList>
            <consortium name="The Broad Institute Genomics Platform"/>
            <consortium name="The Broad Institute Genome Sequencing Center for Infectious Disease"/>
            <person name="Wu L."/>
            <person name="Ma J."/>
        </authorList>
    </citation>
    <scope>NUCLEOTIDE SEQUENCE [LARGE SCALE GENOMIC DNA]</scope>
    <source>
        <strain evidence="1 2">JCM 9088</strain>
    </source>
</reference>
<dbReference type="Proteomes" id="UP001500403">
    <property type="component" value="Unassembled WGS sequence"/>
</dbReference>
<comment type="caution">
    <text evidence="1">The sequence shown here is derived from an EMBL/GenBank/DDBJ whole genome shotgun (WGS) entry which is preliminary data.</text>
</comment>
<name>A0ABN3X668_9ACTN</name>
<evidence type="ECO:0000313" key="1">
    <source>
        <dbReference type="EMBL" id="GAA2937801.1"/>
    </source>
</evidence>
<proteinExistence type="predicted"/>
<organism evidence="1 2">
    <name type="scientific">Streptomyces enissocaesilis</name>
    <dbReference type="NCBI Taxonomy" id="332589"/>
    <lineage>
        <taxon>Bacteria</taxon>
        <taxon>Bacillati</taxon>
        <taxon>Actinomycetota</taxon>
        <taxon>Actinomycetes</taxon>
        <taxon>Kitasatosporales</taxon>
        <taxon>Streptomycetaceae</taxon>
        <taxon>Streptomyces</taxon>
        <taxon>Streptomyces rochei group</taxon>
    </lineage>
</organism>
<keyword evidence="2" id="KW-1185">Reference proteome</keyword>
<evidence type="ECO:0000313" key="2">
    <source>
        <dbReference type="Proteomes" id="UP001500403"/>
    </source>
</evidence>
<protein>
    <submittedName>
        <fullName evidence="1">Uncharacterized protein</fullName>
    </submittedName>
</protein>
<dbReference type="RefSeq" id="WP_344494236.1">
    <property type="nucleotide sequence ID" value="NZ_BAAAUD010000021.1"/>
</dbReference>
<dbReference type="EMBL" id="BAAAUD010000021">
    <property type="protein sequence ID" value="GAA2937801.1"/>
    <property type="molecule type" value="Genomic_DNA"/>
</dbReference>
<accession>A0ABN3X668</accession>